<dbReference type="EMBL" id="FZNR01000024">
    <property type="protein sequence ID" value="SNS79990.1"/>
    <property type="molecule type" value="Genomic_DNA"/>
</dbReference>
<name>A0A239HF64_9ACTN</name>
<proteinExistence type="predicted"/>
<reference evidence="1 2" key="1">
    <citation type="submission" date="2017-06" db="EMBL/GenBank/DDBJ databases">
        <authorList>
            <person name="Kim H.J."/>
            <person name="Triplett B.A."/>
        </authorList>
    </citation>
    <scope>NUCLEOTIDE SEQUENCE [LARGE SCALE GENOMIC DNA]</scope>
    <source>
        <strain evidence="1 2">DSM 43151</strain>
    </source>
</reference>
<evidence type="ECO:0000313" key="1">
    <source>
        <dbReference type="EMBL" id="SNS79990.1"/>
    </source>
</evidence>
<accession>A0A239HF64</accession>
<dbReference type="Proteomes" id="UP000198415">
    <property type="component" value="Unassembled WGS sequence"/>
</dbReference>
<keyword evidence="2" id="KW-1185">Reference proteome</keyword>
<dbReference type="AlphaFoldDB" id="A0A239HF64"/>
<protein>
    <submittedName>
        <fullName evidence="1">Uncharacterized protein</fullName>
    </submittedName>
</protein>
<evidence type="ECO:0000313" key="2">
    <source>
        <dbReference type="Proteomes" id="UP000198415"/>
    </source>
</evidence>
<organism evidence="1 2">
    <name type="scientific">Actinoplanes regularis</name>
    <dbReference type="NCBI Taxonomy" id="52697"/>
    <lineage>
        <taxon>Bacteria</taxon>
        <taxon>Bacillati</taxon>
        <taxon>Actinomycetota</taxon>
        <taxon>Actinomycetes</taxon>
        <taxon>Micromonosporales</taxon>
        <taxon>Micromonosporaceae</taxon>
        <taxon>Actinoplanes</taxon>
    </lineage>
</organism>
<sequence length="86" mass="8524">MSDNPSRSGPRALLSGLAVGAVLGAPIAAVTTAGAEEMSAAVVERVVSADDCPATETTAATIREQFRASFAAGAVAQPATDHPVIC</sequence>
<gene>
    <name evidence="1" type="ORF">SAMN06264365_12471</name>
</gene>
<dbReference type="RefSeq" id="WP_143232806.1">
    <property type="nucleotide sequence ID" value="NZ_BOMU01000101.1"/>
</dbReference>